<evidence type="ECO:0000313" key="2">
    <source>
        <dbReference type="Proteomes" id="UP000664859"/>
    </source>
</evidence>
<keyword evidence="2" id="KW-1185">Reference proteome</keyword>
<evidence type="ECO:0008006" key="3">
    <source>
        <dbReference type="Google" id="ProtNLM"/>
    </source>
</evidence>
<organism evidence="1 2">
    <name type="scientific">Tribonema minus</name>
    <dbReference type="NCBI Taxonomy" id="303371"/>
    <lineage>
        <taxon>Eukaryota</taxon>
        <taxon>Sar</taxon>
        <taxon>Stramenopiles</taxon>
        <taxon>Ochrophyta</taxon>
        <taxon>PX clade</taxon>
        <taxon>Xanthophyceae</taxon>
        <taxon>Tribonematales</taxon>
        <taxon>Tribonemataceae</taxon>
        <taxon>Tribonema</taxon>
    </lineage>
</organism>
<sequence>MMNGLPNDLSLGDVFVEADSNASPGSAGAAAEGHGNDLDCQQTQLGIVPDRRLAAVRVFPQVTDWVHAWCEAQEADRGLADARSEHAQTVYAKETSTFDIMSNKFMLKLARAMWDARKASGAPGKHAAKPPEVLHAEERLFESYKRAAFHILLAVNARPEMCDQLLAQLSLICQWVPFETGVVIIITGRGSHSPSGVAGWAEENLVAAEQQES</sequence>
<evidence type="ECO:0000313" key="1">
    <source>
        <dbReference type="EMBL" id="KAG5177173.1"/>
    </source>
</evidence>
<proteinExistence type="predicted"/>
<gene>
    <name evidence="1" type="ORF">JKP88DRAFT_282133</name>
</gene>
<protein>
    <recommendedName>
        <fullName evidence="3">Smr domain-containing protein</fullName>
    </recommendedName>
</protein>
<dbReference type="AlphaFoldDB" id="A0A836C9U5"/>
<reference evidence="1" key="1">
    <citation type="submission" date="2021-02" db="EMBL/GenBank/DDBJ databases">
        <title>First Annotated Genome of the Yellow-green Alga Tribonema minus.</title>
        <authorList>
            <person name="Mahan K.M."/>
        </authorList>
    </citation>
    <scope>NUCLEOTIDE SEQUENCE</scope>
    <source>
        <strain evidence="1">UTEX B ZZ1240</strain>
    </source>
</reference>
<dbReference type="EMBL" id="JAFCMP010000528">
    <property type="protein sequence ID" value="KAG5177173.1"/>
    <property type="molecule type" value="Genomic_DNA"/>
</dbReference>
<accession>A0A836C9U5</accession>
<comment type="caution">
    <text evidence="1">The sequence shown here is derived from an EMBL/GenBank/DDBJ whole genome shotgun (WGS) entry which is preliminary data.</text>
</comment>
<dbReference type="Proteomes" id="UP000664859">
    <property type="component" value="Unassembled WGS sequence"/>
</dbReference>
<name>A0A836C9U5_9STRA</name>